<feature type="domain" description="ATPase F1/V1/A1 complex alpha/beta subunit nucleotide-binding" evidence="10">
    <location>
        <begin position="129"/>
        <end position="355"/>
    </location>
</feature>
<keyword evidence="2 8" id="KW-0813">Transport</keyword>
<comment type="caution">
    <text evidence="13">The sequence shown here is derived from an EMBL/GenBank/DDBJ whole genome shotgun (WGS) entry which is preliminary data.</text>
</comment>
<evidence type="ECO:0000259" key="10">
    <source>
        <dbReference type="Pfam" id="PF00006"/>
    </source>
</evidence>
<evidence type="ECO:0000256" key="4">
    <source>
        <dbReference type="ARBA" id="ARBA00022781"/>
    </source>
</evidence>
<dbReference type="NCBIfam" id="TIGR01041">
    <property type="entry name" value="ATP_syn_B_arch"/>
    <property type="match status" value="1"/>
</dbReference>
<keyword evidence="6 8" id="KW-0472">Membrane</keyword>
<dbReference type="GO" id="GO:0005524">
    <property type="term" value="F:ATP binding"/>
    <property type="evidence" value="ECO:0007669"/>
    <property type="project" value="UniProtKB-UniRule"/>
</dbReference>
<dbReference type="InterPro" id="IPR020003">
    <property type="entry name" value="ATPase_a/bsu_AS"/>
</dbReference>
<comment type="function">
    <text evidence="8">Component of the A-type ATP synthase that produces ATP from ADP in the presence of a proton gradient across the membrane. The B chain is a regulatory subunit.</text>
</comment>
<dbReference type="InterPro" id="IPR055190">
    <property type="entry name" value="ATP-synt_VA_C"/>
</dbReference>
<dbReference type="Gene3D" id="3.40.50.12240">
    <property type="match status" value="1"/>
</dbReference>
<organism evidence="13 14">
    <name type="scientific">Halospeciosus flavus</name>
    <dbReference type="NCBI Taxonomy" id="3032283"/>
    <lineage>
        <taxon>Archaea</taxon>
        <taxon>Methanobacteriati</taxon>
        <taxon>Methanobacteriota</taxon>
        <taxon>Stenosarchaea group</taxon>
        <taxon>Halobacteria</taxon>
        <taxon>Halobacteriales</taxon>
        <taxon>Halobacteriaceae</taxon>
        <taxon>Halospeciosus</taxon>
    </lineage>
</organism>
<dbReference type="Pfam" id="PF02874">
    <property type="entry name" value="ATP-synt_ab_N"/>
    <property type="match status" value="1"/>
</dbReference>
<dbReference type="GO" id="GO:0042777">
    <property type="term" value="P:proton motive force-driven plasma membrane ATP synthesis"/>
    <property type="evidence" value="ECO:0007669"/>
    <property type="project" value="UniProtKB-UniRule"/>
</dbReference>
<feature type="region of interest" description="Disordered" evidence="9">
    <location>
        <begin position="461"/>
        <end position="482"/>
    </location>
</feature>
<dbReference type="GO" id="GO:0005886">
    <property type="term" value="C:plasma membrane"/>
    <property type="evidence" value="ECO:0007669"/>
    <property type="project" value="UniProtKB-SubCell"/>
</dbReference>
<comment type="similarity">
    <text evidence="1 8">Belongs to the ATPase alpha/beta chains family.</text>
</comment>
<dbReference type="InterPro" id="IPR022879">
    <property type="entry name" value="V-ATPase_su_B/beta"/>
</dbReference>
<evidence type="ECO:0000313" key="14">
    <source>
        <dbReference type="Proteomes" id="UP001596447"/>
    </source>
</evidence>
<dbReference type="HAMAP" id="MF_00310">
    <property type="entry name" value="ATP_synth_B_arch"/>
    <property type="match status" value="1"/>
</dbReference>
<evidence type="ECO:0000259" key="11">
    <source>
        <dbReference type="Pfam" id="PF02874"/>
    </source>
</evidence>
<evidence type="ECO:0000256" key="8">
    <source>
        <dbReference type="HAMAP-Rule" id="MF_00310"/>
    </source>
</evidence>
<dbReference type="RefSeq" id="WP_279527993.1">
    <property type="nucleotide sequence ID" value="NZ_CP122312.1"/>
</dbReference>
<dbReference type="Pfam" id="PF22919">
    <property type="entry name" value="ATP-synt_VA_C"/>
    <property type="match status" value="1"/>
</dbReference>
<dbReference type="NCBIfam" id="NF003235">
    <property type="entry name" value="PRK04196.1"/>
    <property type="match status" value="1"/>
</dbReference>
<keyword evidence="14" id="KW-1185">Reference proteome</keyword>
<dbReference type="PANTHER" id="PTHR43389">
    <property type="entry name" value="V-TYPE PROTON ATPASE SUBUNIT B"/>
    <property type="match status" value="1"/>
</dbReference>
<accession>A0ABD5Z7P1</accession>
<evidence type="ECO:0000256" key="2">
    <source>
        <dbReference type="ARBA" id="ARBA00022448"/>
    </source>
</evidence>
<dbReference type="CDD" id="cd01135">
    <property type="entry name" value="V_A-ATPase_B"/>
    <property type="match status" value="1"/>
</dbReference>
<proteinExistence type="inferred from homology"/>
<evidence type="ECO:0000259" key="12">
    <source>
        <dbReference type="Pfam" id="PF22919"/>
    </source>
</evidence>
<dbReference type="CDD" id="cd18118">
    <property type="entry name" value="ATP-synt_V_A-type_beta_N"/>
    <property type="match status" value="1"/>
</dbReference>
<dbReference type="CDD" id="cd18112">
    <property type="entry name" value="ATP-synt_V_A-type_beta_C"/>
    <property type="match status" value="1"/>
</dbReference>
<keyword evidence="4 8" id="KW-0375">Hydrogen ion transport</keyword>
<dbReference type="SUPFAM" id="SSF52540">
    <property type="entry name" value="P-loop containing nucleoside triphosphate hydrolases"/>
    <property type="match status" value="1"/>
</dbReference>
<dbReference type="InterPro" id="IPR027417">
    <property type="entry name" value="P-loop_NTPase"/>
</dbReference>
<comment type="subcellular location">
    <subcellularLocation>
        <location evidence="8">Cell membrane</location>
        <topology evidence="8">Peripheral membrane protein</topology>
    </subcellularLocation>
</comment>
<evidence type="ECO:0000256" key="6">
    <source>
        <dbReference type="ARBA" id="ARBA00023136"/>
    </source>
</evidence>
<dbReference type="PROSITE" id="PS00152">
    <property type="entry name" value="ATPASE_ALPHA_BETA"/>
    <property type="match status" value="1"/>
</dbReference>
<sequence length="482" mass="53326">MKEYQTITEISGPLVYVETDEPIGYDEIVEIETPDGEVKRGQVLETTETHVAIQVFEGTEGIGQDASVRFLGETLKLPVTEDLLGRVMDGSGNPIDGGPDIVPDERRDIVGAAINPHAREYPEEFIQTGVSAIDGMNTLVRGQKLPIFSASGLPHNELALQIARQATVPEEDEESEEGEGTEFAVVFGAMGITAEEANEFMEDFERTGALERSVVFMNLADDPAVERTITPRMALTAAEYLAFEKDYHVLTILTDMTNYCEALREIGAAREEVPGRRGYPGYMYTDLAQLYERAGRIEGREGSVTQIPILTMPGDDDTHPIPDLTGYITEGQIMMDRDLNSQGVKPPVNVLPSLSRLMDDGIGEGLTREDHGDVSDQMYAAYAEGEDLRDLVNIVGREALSERDNKYLDFADAFEAEFVQQGFDTNRELEETLDIGWEILSLLPKEELSRVDEDLIEKYYQEDADVDVDSEEGEESSPVGAD</sequence>
<gene>
    <name evidence="8" type="primary">atpB</name>
    <name evidence="13" type="ORF">ACFQJ9_17810</name>
</gene>
<dbReference type="GO" id="GO:0046933">
    <property type="term" value="F:proton-transporting ATP synthase activity, rotational mechanism"/>
    <property type="evidence" value="ECO:0007669"/>
    <property type="project" value="UniProtKB-UniRule"/>
</dbReference>
<evidence type="ECO:0000256" key="9">
    <source>
        <dbReference type="SAM" id="MobiDB-lite"/>
    </source>
</evidence>
<dbReference type="PANTHER" id="PTHR43389:SF4">
    <property type="entry name" value="V-TYPE PROTON ATPASE SUBUNIT B"/>
    <property type="match status" value="1"/>
</dbReference>
<keyword evidence="7 8" id="KW-0066">ATP synthesis</keyword>
<feature type="domain" description="ATP synthase A/B type C-terminal" evidence="12">
    <location>
        <begin position="360"/>
        <end position="460"/>
    </location>
</feature>
<dbReference type="InterPro" id="IPR000194">
    <property type="entry name" value="ATPase_F1/V1/A1_a/bsu_nucl-bd"/>
</dbReference>
<name>A0ABD5Z7P1_9EURY</name>
<dbReference type="InterPro" id="IPR005724">
    <property type="entry name" value="ATPase_A1-cplx_bsu"/>
</dbReference>
<comment type="subunit">
    <text evidence="8">Has multiple subunits with at least A(3), B(3), C, D, E, F, H, I and proteolipid K(x).</text>
</comment>
<evidence type="ECO:0000256" key="5">
    <source>
        <dbReference type="ARBA" id="ARBA00023065"/>
    </source>
</evidence>
<dbReference type="AlphaFoldDB" id="A0ABD5Z7P1"/>
<dbReference type="PIRSF" id="PIRSF039114">
    <property type="entry name" value="V-ATPsynth_beta/V-ATPase_B"/>
    <property type="match status" value="1"/>
</dbReference>
<dbReference type="Proteomes" id="UP001596447">
    <property type="component" value="Unassembled WGS sequence"/>
</dbReference>
<feature type="compositionally biased region" description="Acidic residues" evidence="9">
    <location>
        <begin position="462"/>
        <end position="475"/>
    </location>
</feature>
<evidence type="ECO:0000256" key="7">
    <source>
        <dbReference type="ARBA" id="ARBA00023310"/>
    </source>
</evidence>
<dbReference type="EMBL" id="JBHTAR010000011">
    <property type="protein sequence ID" value="MFC7201240.1"/>
    <property type="molecule type" value="Genomic_DNA"/>
</dbReference>
<protein>
    <recommendedName>
        <fullName evidence="8">A-type ATP synthase subunit B</fullName>
    </recommendedName>
</protein>
<dbReference type="SUPFAM" id="SSF47917">
    <property type="entry name" value="C-terminal domain of alpha and beta subunits of F1 ATP synthase"/>
    <property type="match status" value="1"/>
</dbReference>
<keyword evidence="3 8" id="KW-1003">Cell membrane</keyword>
<dbReference type="InterPro" id="IPR004100">
    <property type="entry name" value="ATPase_F1/V1/A1_a/bsu_N"/>
</dbReference>
<dbReference type="Pfam" id="PF00006">
    <property type="entry name" value="ATP-synt_ab"/>
    <property type="match status" value="1"/>
</dbReference>
<keyword evidence="5 8" id="KW-0406">Ion transport</keyword>
<evidence type="ECO:0000313" key="13">
    <source>
        <dbReference type="EMBL" id="MFC7201240.1"/>
    </source>
</evidence>
<reference evidence="13 14" key="1">
    <citation type="journal article" date="2019" name="Int. J. Syst. Evol. Microbiol.">
        <title>The Global Catalogue of Microorganisms (GCM) 10K type strain sequencing project: providing services to taxonomists for standard genome sequencing and annotation.</title>
        <authorList>
            <consortium name="The Broad Institute Genomics Platform"/>
            <consortium name="The Broad Institute Genome Sequencing Center for Infectious Disease"/>
            <person name="Wu L."/>
            <person name="Ma J."/>
        </authorList>
    </citation>
    <scope>NUCLEOTIDE SEQUENCE [LARGE SCALE GENOMIC DNA]</scope>
    <source>
        <strain evidence="13 14">XZGYJ-43</strain>
    </source>
</reference>
<evidence type="ECO:0000256" key="1">
    <source>
        <dbReference type="ARBA" id="ARBA00008936"/>
    </source>
</evidence>
<evidence type="ECO:0000256" key="3">
    <source>
        <dbReference type="ARBA" id="ARBA00022475"/>
    </source>
</evidence>
<feature type="domain" description="ATPase F1/V1/A1 complex alpha/beta subunit N-terminal" evidence="11">
    <location>
        <begin position="7"/>
        <end position="72"/>
    </location>
</feature>